<dbReference type="PANTHER" id="PTHR34810:SF1">
    <property type="entry name" value="DNA-BINDING PROTEIN BIN4"/>
    <property type="match status" value="1"/>
</dbReference>
<reference evidence="2" key="1">
    <citation type="submission" date="2022-12" db="EMBL/GenBank/DDBJ databases">
        <title>Draft genome assemblies for two species of Escallonia (Escalloniales).</title>
        <authorList>
            <person name="Chanderbali A."/>
            <person name="Dervinis C."/>
            <person name="Anghel I."/>
            <person name="Soltis D."/>
            <person name="Soltis P."/>
            <person name="Zapata F."/>
        </authorList>
    </citation>
    <scope>NUCLEOTIDE SEQUENCE</scope>
    <source>
        <strain evidence="2">UCBG64.0493</strain>
        <tissue evidence="2">Leaf</tissue>
    </source>
</reference>
<name>A0AA88X8S5_9ASTE</name>
<evidence type="ECO:0000313" key="3">
    <source>
        <dbReference type="Proteomes" id="UP001188597"/>
    </source>
</evidence>
<evidence type="ECO:0000313" key="2">
    <source>
        <dbReference type="EMBL" id="KAK3042027.1"/>
    </source>
</evidence>
<proteinExistence type="predicted"/>
<gene>
    <name evidence="2" type="ORF">RJ639_001729</name>
</gene>
<feature type="compositionally biased region" description="Polar residues" evidence="1">
    <location>
        <begin position="17"/>
        <end position="36"/>
    </location>
</feature>
<feature type="region of interest" description="Disordered" evidence="1">
    <location>
        <begin position="313"/>
        <end position="358"/>
    </location>
</feature>
<keyword evidence="3" id="KW-1185">Reference proteome</keyword>
<dbReference type="Proteomes" id="UP001188597">
    <property type="component" value="Unassembled WGS sequence"/>
</dbReference>
<feature type="compositionally biased region" description="Basic residues" evidence="1">
    <location>
        <begin position="341"/>
        <end position="358"/>
    </location>
</feature>
<sequence length="471" mass="51753">MGSSRENSPDWLHCFQAPSQSAVTSSLGSESPTDDNSLSEDEKDNNWDGGEPLFGKTSEVKSRNKKQKAESMPAEKKTKGNMVHAKIADQETSEKSDEPHEPKHSVWTLSSDSESRPDTSSLKEDKMYHREVSARKTAQNSEKEKDEDVVLIDVGGDSSLNEASKSKSPKKRPKLEGQISTKKKKVDSHIKKENDGHNEVAEEEISGKQIGPYVSSSSLPLLLSEKVHRSKIEFLWDFLLSTLLFVVQALVECEGDSIDLSGDVGAVGRVSFGPSEAKIEAIMNDFIQLKPQSNVYEAETMVEGTLEGFSFDSEEEADNLPKPITHQTDQDEGAEQQHNGTGKRRAAKATGAARKKGKVKALGGKPVKKVKKKTQVTAIAVLIDEYQRNNSLHRVRSSAFRDIKAVDPPAGGITSTINPAWCSNEWQIVTVDEADVVKIFLDACTEGYLKKRCRRSGTNAVAFQPPSTVPR</sequence>
<protein>
    <submittedName>
        <fullName evidence="2">Uncharacterized protein</fullName>
    </submittedName>
</protein>
<dbReference type="EMBL" id="JAVXUP010000024">
    <property type="protein sequence ID" value="KAK3042027.1"/>
    <property type="molecule type" value="Genomic_DNA"/>
</dbReference>
<dbReference type="InterPro" id="IPR033246">
    <property type="entry name" value="BIN4"/>
</dbReference>
<comment type="caution">
    <text evidence="2">The sequence shown here is derived from an EMBL/GenBank/DDBJ whole genome shotgun (WGS) entry which is preliminary data.</text>
</comment>
<evidence type="ECO:0000256" key="1">
    <source>
        <dbReference type="SAM" id="MobiDB-lite"/>
    </source>
</evidence>
<dbReference type="GO" id="GO:0042023">
    <property type="term" value="P:DNA endoreduplication"/>
    <property type="evidence" value="ECO:0007669"/>
    <property type="project" value="InterPro"/>
</dbReference>
<dbReference type="GO" id="GO:0051276">
    <property type="term" value="P:chromosome organization"/>
    <property type="evidence" value="ECO:0007669"/>
    <property type="project" value="TreeGrafter"/>
</dbReference>
<dbReference type="GO" id="GO:0003690">
    <property type="term" value="F:double-stranded DNA binding"/>
    <property type="evidence" value="ECO:0007669"/>
    <property type="project" value="InterPro"/>
</dbReference>
<feature type="compositionally biased region" description="Basic and acidic residues" evidence="1">
    <location>
        <begin position="113"/>
        <end position="134"/>
    </location>
</feature>
<feature type="compositionally biased region" description="Basic and acidic residues" evidence="1">
    <location>
        <begin position="187"/>
        <end position="200"/>
    </location>
</feature>
<accession>A0AA88X8S5</accession>
<dbReference type="AlphaFoldDB" id="A0AA88X8S5"/>
<dbReference type="PANTHER" id="PTHR34810">
    <property type="entry name" value="DNA-BINDING PROTEIN BIN4"/>
    <property type="match status" value="1"/>
</dbReference>
<feature type="region of interest" description="Disordered" evidence="1">
    <location>
        <begin position="1"/>
        <end position="204"/>
    </location>
</feature>
<dbReference type="GO" id="GO:0005634">
    <property type="term" value="C:nucleus"/>
    <property type="evidence" value="ECO:0007669"/>
    <property type="project" value="TreeGrafter"/>
</dbReference>
<organism evidence="2 3">
    <name type="scientific">Escallonia herrerae</name>
    <dbReference type="NCBI Taxonomy" id="1293975"/>
    <lineage>
        <taxon>Eukaryota</taxon>
        <taxon>Viridiplantae</taxon>
        <taxon>Streptophyta</taxon>
        <taxon>Embryophyta</taxon>
        <taxon>Tracheophyta</taxon>
        <taxon>Spermatophyta</taxon>
        <taxon>Magnoliopsida</taxon>
        <taxon>eudicotyledons</taxon>
        <taxon>Gunneridae</taxon>
        <taxon>Pentapetalae</taxon>
        <taxon>asterids</taxon>
        <taxon>campanulids</taxon>
        <taxon>Escalloniales</taxon>
        <taxon>Escalloniaceae</taxon>
        <taxon>Escallonia</taxon>
    </lineage>
</organism>
<dbReference type="GO" id="GO:0009330">
    <property type="term" value="C:DNA topoisomerase type II (double strand cut, ATP-hydrolyzing) complex"/>
    <property type="evidence" value="ECO:0007669"/>
    <property type="project" value="InterPro"/>
</dbReference>
<feature type="compositionally biased region" description="Basic and acidic residues" evidence="1">
    <location>
        <begin position="58"/>
        <end position="78"/>
    </location>
</feature>
<feature type="compositionally biased region" description="Basic and acidic residues" evidence="1">
    <location>
        <begin position="86"/>
        <end position="104"/>
    </location>
</feature>